<protein>
    <recommendedName>
        <fullName evidence="4">Transmembrane protein</fullName>
    </recommendedName>
</protein>
<dbReference type="InterPro" id="IPR046119">
    <property type="entry name" value="DUF6116"/>
</dbReference>
<dbReference type="Proteomes" id="UP000778523">
    <property type="component" value="Unassembled WGS sequence"/>
</dbReference>
<name>A0ABX2IEH7_9RHOO</name>
<comment type="caution">
    <text evidence="2">The sequence shown here is derived from an EMBL/GenBank/DDBJ whole genome shotgun (WGS) entry which is preliminary data.</text>
</comment>
<proteinExistence type="predicted"/>
<keyword evidence="1" id="KW-0472">Membrane</keyword>
<sequence>MARFLPGALLGLAQRLRFPQLFLLTLGLFLLDLLLPDFIPFLDEILLGMLTLMLAVWKQRKEPK</sequence>
<evidence type="ECO:0000313" key="2">
    <source>
        <dbReference type="EMBL" id="NSL55049.1"/>
    </source>
</evidence>
<dbReference type="Pfam" id="PF19611">
    <property type="entry name" value="DUF6116"/>
    <property type="match status" value="1"/>
</dbReference>
<keyword evidence="1" id="KW-1133">Transmembrane helix</keyword>
<keyword evidence="3" id="KW-1185">Reference proteome</keyword>
<dbReference type="EMBL" id="JABCSC020000002">
    <property type="protein sequence ID" value="NSL55049.1"/>
    <property type="molecule type" value="Genomic_DNA"/>
</dbReference>
<keyword evidence="1" id="KW-0812">Transmembrane</keyword>
<evidence type="ECO:0008006" key="4">
    <source>
        <dbReference type="Google" id="ProtNLM"/>
    </source>
</evidence>
<feature type="transmembrane region" description="Helical" evidence="1">
    <location>
        <begin position="39"/>
        <end position="57"/>
    </location>
</feature>
<accession>A0ABX2IEH7</accession>
<gene>
    <name evidence="2" type="ORF">HJ583_008445</name>
</gene>
<evidence type="ECO:0000313" key="3">
    <source>
        <dbReference type="Proteomes" id="UP000778523"/>
    </source>
</evidence>
<reference evidence="2 3" key="1">
    <citation type="submission" date="2020-06" db="EMBL/GenBank/DDBJ databases">
        <title>Draft genome of Uliginosibacterium sp. IMCC34675.</title>
        <authorList>
            <person name="Song J."/>
        </authorList>
    </citation>
    <scope>NUCLEOTIDE SEQUENCE [LARGE SCALE GENOMIC DNA]</scope>
    <source>
        <strain evidence="2 3">IMCC34675</strain>
    </source>
</reference>
<evidence type="ECO:0000256" key="1">
    <source>
        <dbReference type="SAM" id="Phobius"/>
    </source>
</evidence>
<organism evidence="2 3">
    <name type="scientific">Uliginosibacterium aquaticum</name>
    <dbReference type="NCBI Taxonomy" id="2731212"/>
    <lineage>
        <taxon>Bacteria</taxon>
        <taxon>Pseudomonadati</taxon>
        <taxon>Pseudomonadota</taxon>
        <taxon>Betaproteobacteria</taxon>
        <taxon>Rhodocyclales</taxon>
        <taxon>Zoogloeaceae</taxon>
        <taxon>Uliginosibacterium</taxon>
    </lineage>
</organism>